<dbReference type="EMBL" id="CAJNDS010000979">
    <property type="protein sequence ID" value="CAE7242562.1"/>
    <property type="molecule type" value="Genomic_DNA"/>
</dbReference>
<dbReference type="InterPro" id="IPR013598">
    <property type="entry name" value="Exportin-1/Importin-b-like"/>
</dbReference>
<dbReference type="Pfam" id="PF08389">
    <property type="entry name" value="Xpo1"/>
    <property type="match status" value="1"/>
</dbReference>
<reference evidence="2" key="1">
    <citation type="submission" date="2021-02" db="EMBL/GenBank/DDBJ databases">
        <authorList>
            <person name="Dougan E. K."/>
            <person name="Rhodes N."/>
            <person name="Thang M."/>
            <person name="Chan C."/>
        </authorList>
    </citation>
    <scope>NUCLEOTIDE SEQUENCE</scope>
</reference>
<dbReference type="SUPFAM" id="SSF48371">
    <property type="entry name" value="ARM repeat"/>
    <property type="match status" value="1"/>
</dbReference>
<dbReference type="AlphaFoldDB" id="A0A812L875"/>
<dbReference type="Proteomes" id="UP000604046">
    <property type="component" value="Unassembled WGS sequence"/>
</dbReference>
<evidence type="ECO:0000313" key="3">
    <source>
        <dbReference type="Proteomes" id="UP000604046"/>
    </source>
</evidence>
<comment type="caution">
    <text evidence="2">The sequence shown here is derived from an EMBL/GenBank/DDBJ whole genome shotgun (WGS) entry which is preliminary data.</text>
</comment>
<evidence type="ECO:0000313" key="2">
    <source>
        <dbReference type="EMBL" id="CAE7242562.1"/>
    </source>
</evidence>
<organism evidence="2 3">
    <name type="scientific">Symbiodinium natans</name>
    <dbReference type="NCBI Taxonomy" id="878477"/>
    <lineage>
        <taxon>Eukaryota</taxon>
        <taxon>Sar</taxon>
        <taxon>Alveolata</taxon>
        <taxon>Dinophyceae</taxon>
        <taxon>Suessiales</taxon>
        <taxon>Symbiodiniaceae</taxon>
        <taxon>Symbiodinium</taxon>
    </lineage>
</organism>
<evidence type="ECO:0000259" key="1">
    <source>
        <dbReference type="Pfam" id="PF08389"/>
    </source>
</evidence>
<proteinExistence type="predicted"/>
<dbReference type="InterPro" id="IPR016024">
    <property type="entry name" value="ARM-type_fold"/>
</dbReference>
<accession>A0A812L875</accession>
<dbReference type="InterPro" id="IPR011989">
    <property type="entry name" value="ARM-like"/>
</dbReference>
<gene>
    <name evidence="2" type="primary">Gorasp2</name>
    <name evidence="2" type="ORF">SNAT2548_LOCUS11160</name>
</gene>
<keyword evidence="3" id="KW-1185">Reference proteome</keyword>
<dbReference type="Gene3D" id="1.25.10.10">
    <property type="entry name" value="Leucine-rich Repeat Variant"/>
    <property type="match status" value="2"/>
</dbReference>
<protein>
    <submittedName>
        <fullName evidence="2">Gorasp2 protein</fullName>
    </submittedName>
</protein>
<name>A0A812L875_9DINO</name>
<sequence>MLLWGPLFWHRLEPPKRGLQIAIPAPGPSEAAFFDTRASARGMRALPAFFAEVPQPSAELARKLVGAEAPAVQRLGFQLASAWIQSQLAQTKRPAGPEWTSAKAWLLELSRSEQWSLPSTPGYVRRKCAEVIACIARLDWPSAWPELTPALLTSRSVGPTLVSLGVWAQLAESVVEDTKDMALQRRHEVAAAMTDLFEKPPGAPALVESIQSALQRFGGESQVVQEVLTLCRALPCAVPVKFLLRHSFDKIVQIGFQSTESRELAVTVLASWAEQLGTQKPSGKGSGGKGESTAPATHDTCRLAAMIARLVEECKFDVERPQSYGYHQQVGRVLSDLCSFNAAGFGEVLPPAEMGTLWKALLFLLRYPSASLQIDSLTSMIALARHAPTSGAASRPPLEALVGLLHVAVLKTDLVAESSRDHSERSAWLLRCLGPASSLRSPTSIAEWFEWMAVSASFDEVETTSSGEAVKAHKVGMVRTLGRELLGEICRPGTAGEGEGFAALCRFAGSLVARALAGDATASWAEEYDSALVLVEATSLEALKFAQKNSLDLEGVSKPLLHFLQQVCVEGATFHPAIEHRRLEFLSTCSPFFKLWAEDVLRDALARTLAPIRTPHPEAQKAHQRGIKLEQRALGTFVAICKSGALGANQLEALNQECTQLAGSVSSAHARGQLVEALALACASCPDLEKQRQAQLFNGVLEQGTAAWLGSEIASIDAQGLLSMLLTAARESPPMADFKLEEPNLAKLRDARTLLSSFCGVVSRTAPKVLEPSLPDPVVKDWAPGIFRLLQTMANLYVEAAAGDELARLLVFFPAKPELEGMLGRYLGSDEEKEIMEKFSGGLNPRWVQAIRGLVHELRGHAAKAGRACMACHGFWELGESVVWLKDVAHSITGVRPHAAELYLRELFTPLVKNSALMQDVRLGDFSKAFLPALIKGISTQLQEAWAVKPTEESAVVKMSVAGVYPWLDPAHAASVVSFSRAAVPRLFSAD</sequence>
<feature type="domain" description="Exportin-1/Importin-beta-like" evidence="1">
    <location>
        <begin position="122"/>
        <end position="269"/>
    </location>
</feature>
<dbReference type="OrthoDB" id="417676at2759"/>